<protein>
    <submittedName>
        <fullName evidence="2">Uncharacterized protein</fullName>
    </submittedName>
</protein>
<comment type="caution">
    <text evidence="2">The sequence shown here is derived from an EMBL/GenBank/DDBJ whole genome shotgun (WGS) entry which is preliminary data.</text>
</comment>
<reference evidence="2" key="1">
    <citation type="submission" date="2019-08" db="EMBL/GenBank/DDBJ databases">
        <authorList>
            <person name="Kucharzyk K."/>
            <person name="Murdoch R.W."/>
            <person name="Higgins S."/>
            <person name="Loffler F."/>
        </authorList>
    </citation>
    <scope>NUCLEOTIDE SEQUENCE</scope>
</reference>
<proteinExistence type="predicted"/>
<feature type="transmembrane region" description="Helical" evidence="1">
    <location>
        <begin position="23"/>
        <end position="44"/>
    </location>
</feature>
<keyword evidence="1" id="KW-0812">Transmembrane</keyword>
<dbReference type="AlphaFoldDB" id="A0A645I5Y0"/>
<name>A0A645I5Y0_9ZZZZ</name>
<organism evidence="2">
    <name type="scientific">bioreactor metagenome</name>
    <dbReference type="NCBI Taxonomy" id="1076179"/>
    <lineage>
        <taxon>unclassified sequences</taxon>
        <taxon>metagenomes</taxon>
        <taxon>ecological metagenomes</taxon>
    </lineage>
</organism>
<keyword evidence="1" id="KW-1133">Transmembrane helix</keyword>
<accession>A0A645I5Y0</accession>
<keyword evidence="1" id="KW-0472">Membrane</keyword>
<dbReference type="EMBL" id="VSSQ01107511">
    <property type="protein sequence ID" value="MPN46658.1"/>
    <property type="molecule type" value="Genomic_DNA"/>
</dbReference>
<evidence type="ECO:0000313" key="2">
    <source>
        <dbReference type="EMBL" id="MPN46658.1"/>
    </source>
</evidence>
<sequence>MKPHSAMGLSAAVLDLKVKERPIASVPVAMNCTVAVVLVLSVIVPPLSDRVPAATLVYGTAAPPFMDMRQSISRPSISVPLTPTAIASVL</sequence>
<evidence type="ECO:0000256" key="1">
    <source>
        <dbReference type="SAM" id="Phobius"/>
    </source>
</evidence>
<gene>
    <name evidence="2" type="ORF">SDC9_194254</name>
</gene>